<dbReference type="InterPro" id="IPR006542">
    <property type="entry name" value="DUF1093"/>
</dbReference>
<reference evidence="1 2" key="1">
    <citation type="submission" date="2021-03" db="EMBL/GenBank/DDBJ databases">
        <title>Enterococcal diversity collection.</title>
        <authorList>
            <person name="Gilmore M.S."/>
            <person name="Schwartzman J."/>
            <person name="Van Tyne D."/>
            <person name="Martin M."/>
            <person name="Earl A.M."/>
            <person name="Manson A.L."/>
            <person name="Straub T."/>
            <person name="Salamzade R."/>
            <person name="Saavedra J."/>
            <person name="Lebreton F."/>
            <person name="Prichula J."/>
            <person name="Schaufler K."/>
            <person name="Gaca A."/>
            <person name="Sgardioli B."/>
            <person name="Wagenaar J."/>
            <person name="Strong T."/>
        </authorList>
    </citation>
    <scope>NUCLEOTIDE SEQUENCE [LARGE SCALE GENOMIC DNA]</scope>
    <source>
        <strain evidence="1 2">MJM12</strain>
    </source>
</reference>
<comment type="caution">
    <text evidence="1">The sequence shown here is derived from an EMBL/GenBank/DDBJ whole genome shotgun (WGS) entry which is preliminary data.</text>
</comment>
<dbReference type="PANTHER" id="PTHR36433:SF2">
    <property type="entry name" value="YXEA FAMILY PROTEIN"/>
    <property type="match status" value="1"/>
</dbReference>
<dbReference type="RefSeq" id="WP_206903762.1">
    <property type="nucleotide sequence ID" value="NZ_JAFLVT010000011.1"/>
</dbReference>
<name>A0ABS3H9M6_9ENTE</name>
<keyword evidence="2" id="KW-1185">Reference proteome</keyword>
<organism evidence="1 2">
    <name type="scientific">Candidatus Enterococcus myersii</name>
    <dbReference type="NCBI Taxonomy" id="2815322"/>
    <lineage>
        <taxon>Bacteria</taxon>
        <taxon>Bacillati</taxon>
        <taxon>Bacillota</taxon>
        <taxon>Bacilli</taxon>
        <taxon>Lactobacillales</taxon>
        <taxon>Enterococcaceae</taxon>
        <taxon>Enterococcus</taxon>
    </lineage>
</organism>
<dbReference type="Gene3D" id="2.40.50.480">
    <property type="match status" value="1"/>
</dbReference>
<evidence type="ECO:0000313" key="1">
    <source>
        <dbReference type="EMBL" id="MBO0449669.1"/>
    </source>
</evidence>
<proteinExistence type="predicted"/>
<dbReference type="Proteomes" id="UP000664256">
    <property type="component" value="Unassembled WGS sequence"/>
</dbReference>
<dbReference type="PANTHER" id="PTHR36433">
    <property type="entry name" value="HYPOTHETICAL CYTOSOLIC PROTEIN"/>
    <property type="match status" value="1"/>
</dbReference>
<accession>A0ABS3H9M6</accession>
<protein>
    <submittedName>
        <fullName evidence="1">YxeA family protein</fullName>
    </submittedName>
</protein>
<sequence length="117" mass="13537">MKKIIFTALPFLLASGGIFYWYHDNYGTNDYYTKINQAGTRTYIGEGAGHKVYKYRYKLASFNACGEELDIDFNSRKDHPMKKDAYLIVHVNHKKGVMGWEEIAKSQLPKKAENHLN</sequence>
<dbReference type="EMBL" id="JAFLVT010000011">
    <property type="protein sequence ID" value="MBO0449669.1"/>
    <property type="molecule type" value="Genomic_DNA"/>
</dbReference>
<dbReference type="InterPro" id="IPR036166">
    <property type="entry name" value="YxeA-like_sf"/>
</dbReference>
<evidence type="ECO:0000313" key="2">
    <source>
        <dbReference type="Proteomes" id="UP000664256"/>
    </source>
</evidence>
<gene>
    <name evidence="1" type="ORF">JZO76_08970</name>
</gene>
<dbReference type="SUPFAM" id="SSF159121">
    <property type="entry name" value="BC4932-like"/>
    <property type="match status" value="1"/>
</dbReference>
<dbReference type="NCBIfam" id="TIGR01655">
    <property type="entry name" value="yxeA_fam"/>
    <property type="match status" value="1"/>
</dbReference>
<dbReference type="Pfam" id="PF06486">
    <property type="entry name" value="DUF1093"/>
    <property type="match status" value="1"/>
</dbReference>